<dbReference type="InterPro" id="IPR011625">
    <property type="entry name" value="A2M_N_BRD"/>
</dbReference>
<dbReference type="Gene3D" id="1.50.10.20">
    <property type="match status" value="1"/>
</dbReference>
<reference evidence="13" key="1">
    <citation type="submission" date="2011-10" db="EMBL/GenBank/DDBJ databases">
        <authorList>
            <consortium name="Soft-shell Turtle Genome Consortium"/>
        </authorList>
    </citation>
    <scope>NUCLEOTIDE SEQUENCE [LARGE SCALE GENOMIC DNA]</scope>
    <source>
        <strain evidence="13">Daiwa-1</strain>
    </source>
</reference>
<dbReference type="Pfam" id="PF00207">
    <property type="entry name" value="A2M"/>
    <property type="match status" value="1"/>
</dbReference>
<dbReference type="Pfam" id="PF07703">
    <property type="entry name" value="A2M_BRD"/>
    <property type="match status" value="1"/>
</dbReference>
<dbReference type="GO" id="GO:0005615">
    <property type="term" value="C:extracellular space"/>
    <property type="evidence" value="ECO:0007669"/>
    <property type="project" value="InterPro"/>
</dbReference>
<dbReference type="STRING" id="13735.ENSPSIP00000019510"/>
<keyword evidence="7" id="KW-1015">Disulfide bond</keyword>
<dbReference type="InterPro" id="IPR040839">
    <property type="entry name" value="MG4"/>
</dbReference>
<dbReference type="SMART" id="SM01360">
    <property type="entry name" value="A2M"/>
    <property type="match status" value="1"/>
</dbReference>
<proteinExistence type="inferred from homology"/>
<dbReference type="SMART" id="SM01359">
    <property type="entry name" value="A2M_N_2"/>
    <property type="match status" value="1"/>
</dbReference>
<dbReference type="SUPFAM" id="SSF48239">
    <property type="entry name" value="Terpenoid cyclases/Protein prenyltransferases"/>
    <property type="match status" value="1"/>
</dbReference>
<sequence length="1085" mass="121466">MEEVSLLWALALLPIAAPTTLSPYYVVVIPAIIHHPGHEKVCTHLISFPETVHLSVTLEMQNQNHTLVEKDVEKPGIFECISFKVPALVTGEKQFHEPKDVVAFVRAVIRSGDRVSYEGRKKVLMKRRQETIIVDTDKAFYKPGETVKFRIVSLDESFKAIDKLYPLVLLQDPNGNRISQWVDVKPRQGIVDLSFPLASEAALGKYTIKADKDVPQRLETTFTVEEYELPKFELKLNVPPLVTTSEEKFQFTVCGRYTYGKPVQGKIEAKLIGQSDFETEENVTLSTIKKEYIDQTDKNGCAIFTVDMDELQVNNTAFGTRLLIAAELEEEGTGATDTDTAFVAIASKMVEVNFVNLNPFYKLGFPYTGKMHFAINEVPIQNHTVYLTVDVNDKETHLPYVTDEKGEVHFTLDTSEWNNTLVSLRGRYSIVNITKEDLYTYAVVQQEAFNWLKPFYSESNSFLEIQQVEEELPCDQEQEVRVDYILDRNELVPGSDHLDFYYLVVSRGRIVLNGQTQVPVGQDETLKGSFSLTLPISSELAPTANLLLYAIFADGEVAADVDVFTVSKCFKHKVTLAFSETEDLPGSKVSLNLKADPGSLCSIRAVDKSVLLKEDNIMTPESVYLWGLEEDYMIGGRGYPYRVEDFEPYPCLPPVLPLLPTARNRRSLMGAPWYQSEADVYSLFKHLRMKILTNTKVKKPVSCVRPTYEKRILQSARNQHDDVDNVIPSLVSQTGVEVTPSPKEEKTKPRTHFPETWIWDLVPVGEVGKASLQVTAPDTITEWQANMFCIADSGFGLSQRATFTVFQPFFVDVRLPYSVVREETFTLNAIVFNYLKECIQVNTSLAESPELRVESCPDCQYTSCLCAGEAKTFSWTVTATKLGKVNVSVSTEAEEAHDLCGNEIAVTPPRGRTDTVIQALLVKPGGTLEEKTHNAFLCVTEDPVTEEVSLKLPEGVLEGSGRAIVSVIGDIMGAALENLHQLLQLPFGCGEQNMVMFAPNIFVLQYLEKTKQLTPEIRDKALEFMKTGYQRQLLYKHDNGSYSAFGKRDAEGNTWLTAFVARSFGQASSGPSARPAPTCTLMSGM</sequence>
<organism evidence="12 13">
    <name type="scientific">Pelodiscus sinensis</name>
    <name type="common">Chinese softshell turtle</name>
    <name type="synonym">Trionyx sinensis</name>
    <dbReference type="NCBI Taxonomy" id="13735"/>
    <lineage>
        <taxon>Eukaryota</taxon>
        <taxon>Metazoa</taxon>
        <taxon>Chordata</taxon>
        <taxon>Craniata</taxon>
        <taxon>Vertebrata</taxon>
        <taxon>Euteleostomi</taxon>
        <taxon>Archelosauria</taxon>
        <taxon>Testudinata</taxon>
        <taxon>Testudines</taxon>
        <taxon>Cryptodira</taxon>
        <taxon>Trionychia</taxon>
        <taxon>Trionychidae</taxon>
        <taxon>Pelodiscus</taxon>
    </lineage>
</organism>
<reference evidence="12" key="3">
    <citation type="submission" date="2025-08" db="UniProtKB">
        <authorList>
            <consortium name="Ensembl"/>
        </authorList>
    </citation>
    <scope>IDENTIFICATION</scope>
</reference>
<dbReference type="Gene3D" id="2.60.40.1940">
    <property type="match status" value="1"/>
</dbReference>
<feature type="chain" id="PRO_5003906532" evidence="9">
    <location>
        <begin position="19"/>
        <end position="1085"/>
    </location>
</feature>
<keyword evidence="8" id="KW-0325">Glycoprotein</keyword>
<dbReference type="InterPro" id="IPR011626">
    <property type="entry name" value="Alpha-macroglobulin_TED"/>
</dbReference>
<reference evidence="13" key="2">
    <citation type="journal article" date="2013" name="Nat. Genet.">
        <title>The draft genomes of soft-shell turtle and green sea turtle yield insights into the development and evolution of the turtle-specific body plan.</title>
        <authorList>
            <person name="Wang Z."/>
            <person name="Pascual-Anaya J."/>
            <person name="Zadissa A."/>
            <person name="Li W."/>
            <person name="Niimura Y."/>
            <person name="Huang Z."/>
            <person name="Li C."/>
            <person name="White S."/>
            <person name="Xiong Z."/>
            <person name="Fang D."/>
            <person name="Wang B."/>
            <person name="Ming Y."/>
            <person name="Chen Y."/>
            <person name="Zheng Y."/>
            <person name="Kuraku S."/>
            <person name="Pignatelli M."/>
            <person name="Herrero J."/>
            <person name="Beal K."/>
            <person name="Nozawa M."/>
            <person name="Li Q."/>
            <person name="Wang J."/>
            <person name="Zhang H."/>
            <person name="Yu L."/>
            <person name="Shigenobu S."/>
            <person name="Wang J."/>
            <person name="Liu J."/>
            <person name="Flicek P."/>
            <person name="Searle S."/>
            <person name="Wang J."/>
            <person name="Kuratani S."/>
            <person name="Yin Y."/>
            <person name="Aken B."/>
            <person name="Zhang G."/>
            <person name="Irie N."/>
        </authorList>
    </citation>
    <scope>NUCLEOTIDE SEQUENCE [LARGE SCALE GENOMIC DNA]</scope>
    <source>
        <strain evidence="13">Daiwa-1</strain>
    </source>
</reference>
<dbReference type="Pfam" id="PF17789">
    <property type="entry name" value="MG4"/>
    <property type="match status" value="1"/>
</dbReference>
<dbReference type="PANTHER" id="PTHR11412:SF185">
    <property type="entry name" value="ALPHA-2-MACROGLOBULIN-LIKE PROTEIN 1"/>
    <property type="match status" value="1"/>
</dbReference>
<dbReference type="EMBL" id="AGCU01064294">
    <property type="status" value="NOT_ANNOTATED_CDS"/>
    <property type="molecule type" value="Genomic_DNA"/>
</dbReference>
<dbReference type="InterPro" id="IPR019742">
    <property type="entry name" value="MacrogloblnA2_CS"/>
</dbReference>
<dbReference type="GeneTree" id="ENSGT00940000163990"/>
<dbReference type="Pfam" id="PF17791">
    <property type="entry name" value="MG3"/>
    <property type="match status" value="1"/>
</dbReference>
<dbReference type="GO" id="GO:0004867">
    <property type="term" value="F:serine-type endopeptidase inhibitor activity"/>
    <property type="evidence" value="ECO:0007669"/>
    <property type="project" value="UniProtKB-KW"/>
</dbReference>
<dbReference type="Proteomes" id="UP000007267">
    <property type="component" value="Unassembled WGS sequence"/>
</dbReference>
<evidence type="ECO:0000256" key="6">
    <source>
        <dbReference type="ARBA" id="ARBA00022900"/>
    </source>
</evidence>
<dbReference type="SMART" id="SM01419">
    <property type="entry name" value="Thiol-ester_cl"/>
    <property type="match status" value="1"/>
</dbReference>
<evidence type="ECO:0000256" key="7">
    <source>
        <dbReference type="ARBA" id="ARBA00023157"/>
    </source>
</evidence>
<dbReference type="OMA" id="HIDFYYL"/>
<dbReference type="InterPro" id="IPR001599">
    <property type="entry name" value="Macroglobln_a2"/>
</dbReference>
<dbReference type="Pfam" id="PF01835">
    <property type="entry name" value="MG2"/>
    <property type="match status" value="1"/>
</dbReference>
<comment type="subcellular location">
    <subcellularLocation>
        <location evidence="1">Secreted</location>
    </subcellularLocation>
</comment>
<evidence type="ECO:0000313" key="13">
    <source>
        <dbReference type="Proteomes" id="UP000007267"/>
    </source>
</evidence>
<evidence type="ECO:0000256" key="9">
    <source>
        <dbReference type="SAM" id="SignalP"/>
    </source>
</evidence>
<dbReference type="InterPro" id="IPR047565">
    <property type="entry name" value="Alpha-macroglob_thiol-ester_cl"/>
</dbReference>
<dbReference type="Gene3D" id="6.20.50.160">
    <property type="match status" value="1"/>
</dbReference>
<evidence type="ECO:0000256" key="2">
    <source>
        <dbReference type="ARBA" id="ARBA00010952"/>
    </source>
</evidence>
<keyword evidence="6" id="KW-0722">Serine protease inhibitor</keyword>
<keyword evidence="13" id="KW-1185">Reference proteome</keyword>
<dbReference type="PROSITE" id="PS00477">
    <property type="entry name" value="ALPHA_2_MACROGLOBULIN"/>
    <property type="match status" value="1"/>
</dbReference>
<dbReference type="eggNOG" id="KOG1366">
    <property type="taxonomic scope" value="Eukaryota"/>
</dbReference>
<evidence type="ECO:0000256" key="1">
    <source>
        <dbReference type="ARBA" id="ARBA00004613"/>
    </source>
</evidence>
<comment type="similarity">
    <text evidence="2">Belongs to the protease inhibitor I39 (alpha-2-macroglobulin) family.</text>
</comment>
<accession>K7GGU9</accession>
<dbReference type="InterPro" id="IPR041555">
    <property type="entry name" value="MG3"/>
</dbReference>
<dbReference type="InterPro" id="IPR050473">
    <property type="entry name" value="A2M/Complement_sys"/>
</dbReference>
<keyword evidence="3" id="KW-0964">Secreted</keyword>
<dbReference type="InterPro" id="IPR002890">
    <property type="entry name" value="MG2"/>
</dbReference>
<evidence type="ECO:0000256" key="3">
    <source>
        <dbReference type="ARBA" id="ARBA00022525"/>
    </source>
</evidence>
<feature type="domain" description="Alpha-2-macroglobulin" evidence="11">
    <location>
        <begin position="756"/>
        <end position="845"/>
    </location>
</feature>
<dbReference type="Pfam" id="PF07678">
    <property type="entry name" value="TED_complement"/>
    <property type="match status" value="1"/>
</dbReference>
<keyword evidence="4" id="KW-0646">Protease inhibitor</keyword>
<name>K7GGU9_PELSI</name>
<feature type="signal peptide" evidence="9">
    <location>
        <begin position="1"/>
        <end position="18"/>
    </location>
</feature>
<feature type="domain" description="Alpha-2-macroglobulin bait region" evidence="10">
    <location>
        <begin position="463"/>
        <end position="613"/>
    </location>
</feature>
<dbReference type="Gene3D" id="2.20.130.20">
    <property type="match status" value="1"/>
</dbReference>
<evidence type="ECO:0000313" key="12">
    <source>
        <dbReference type="Ensembl" id="ENSPSIP00000019510.1"/>
    </source>
</evidence>
<evidence type="ECO:0000259" key="10">
    <source>
        <dbReference type="SMART" id="SM01359"/>
    </source>
</evidence>
<evidence type="ECO:0000256" key="8">
    <source>
        <dbReference type="ARBA" id="ARBA00023180"/>
    </source>
</evidence>
<protein>
    <submittedName>
        <fullName evidence="12">Alpha-2-macroglobulin-like protein 1</fullName>
    </submittedName>
</protein>
<dbReference type="InterPro" id="IPR014756">
    <property type="entry name" value="Ig_E-set"/>
</dbReference>
<dbReference type="InterPro" id="IPR008930">
    <property type="entry name" value="Terpenoid_cyclase/PrenylTrfase"/>
</dbReference>
<dbReference type="SUPFAM" id="SSF81296">
    <property type="entry name" value="E set domains"/>
    <property type="match status" value="1"/>
</dbReference>
<dbReference type="EMBL" id="AGCU01064293">
    <property type="status" value="NOT_ANNOTATED_CDS"/>
    <property type="molecule type" value="Genomic_DNA"/>
</dbReference>
<dbReference type="FunFam" id="2.60.40.1930:FF:000001">
    <property type="entry name" value="CD109 isoform 3"/>
    <property type="match status" value="1"/>
</dbReference>
<evidence type="ECO:0000256" key="4">
    <source>
        <dbReference type="ARBA" id="ARBA00022690"/>
    </source>
</evidence>
<dbReference type="PANTHER" id="PTHR11412">
    <property type="entry name" value="MACROGLOBULIN / COMPLEMENT"/>
    <property type="match status" value="1"/>
</dbReference>
<reference evidence="12" key="4">
    <citation type="submission" date="2025-09" db="UniProtKB">
        <authorList>
            <consortium name="Ensembl"/>
        </authorList>
    </citation>
    <scope>IDENTIFICATION</scope>
</reference>
<dbReference type="Ensembl" id="ENSPSIT00000019601.1">
    <property type="protein sequence ID" value="ENSPSIP00000019510.1"/>
    <property type="gene ID" value="ENSPSIG00000017306.1"/>
</dbReference>
<dbReference type="Gene3D" id="2.60.40.1930">
    <property type="match status" value="2"/>
</dbReference>
<dbReference type="HOGENOM" id="CLU_001634_0_1_1"/>
<evidence type="ECO:0000259" key="11">
    <source>
        <dbReference type="SMART" id="SM01360"/>
    </source>
</evidence>
<dbReference type="Gene3D" id="2.60.40.10">
    <property type="entry name" value="Immunoglobulins"/>
    <property type="match status" value="2"/>
</dbReference>
<evidence type="ECO:0000256" key="5">
    <source>
        <dbReference type="ARBA" id="ARBA00022729"/>
    </source>
</evidence>
<dbReference type="InterPro" id="IPR013783">
    <property type="entry name" value="Ig-like_fold"/>
</dbReference>
<dbReference type="AlphaFoldDB" id="K7GGU9"/>
<keyword evidence="5 9" id="KW-0732">Signal</keyword>